<feature type="region of interest" description="Disordered" evidence="1">
    <location>
        <begin position="1"/>
        <end position="67"/>
    </location>
</feature>
<feature type="region of interest" description="Disordered" evidence="1">
    <location>
        <begin position="577"/>
        <end position="610"/>
    </location>
</feature>
<reference evidence="2" key="2">
    <citation type="submission" date="2023-05" db="EMBL/GenBank/DDBJ databases">
        <authorList>
            <person name="Fouks B."/>
        </authorList>
    </citation>
    <scope>NUCLEOTIDE SEQUENCE</scope>
    <source>
        <strain evidence="2">Stay&amp;Tobe</strain>
        <tissue evidence="2">Testes</tissue>
    </source>
</reference>
<feature type="region of interest" description="Disordered" evidence="1">
    <location>
        <begin position="190"/>
        <end position="292"/>
    </location>
</feature>
<dbReference type="Proteomes" id="UP001233999">
    <property type="component" value="Unassembled WGS sequence"/>
</dbReference>
<proteinExistence type="predicted"/>
<feature type="region of interest" description="Disordered" evidence="1">
    <location>
        <begin position="1241"/>
        <end position="1286"/>
    </location>
</feature>
<evidence type="ECO:0000313" key="2">
    <source>
        <dbReference type="EMBL" id="KAJ9588080.1"/>
    </source>
</evidence>
<name>A0AAD7ZW97_DIPPU</name>
<feature type="non-terminal residue" evidence="2">
    <location>
        <position position="1"/>
    </location>
</feature>
<comment type="caution">
    <text evidence="2">The sequence shown here is derived from an EMBL/GenBank/DDBJ whole genome shotgun (WGS) entry which is preliminary data.</text>
</comment>
<feature type="non-terminal residue" evidence="2">
    <location>
        <position position="1286"/>
    </location>
</feature>
<feature type="compositionally biased region" description="Basic and acidic residues" evidence="1">
    <location>
        <begin position="1005"/>
        <end position="1025"/>
    </location>
</feature>
<evidence type="ECO:0000256" key="1">
    <source>
        <dbReference type="SAM" id="MobiDB-lite"/>
    </source>
</evidence>
<feature type="compositionally biased region" description="Acidic residues" evidence="1">
    <location>
        <begin position="103"/>
        <end position="116"/>
    </location>
</feature>
<feature type="compositionally biased region" description="Basic and acidic residues" evidence="1">
    <location>
        <begin position="204"/>
        <end position="234"/>
    </location>
</feature>
<sequence length="1286" mass="145090">LMSPKVSKTPPPSPAEFKETTVSSPHPLPLPVTSASPQDDDDSLDTDGFQEQFLLETPPPPCEESLRRVKEERMGTKTTIYSHRRTSSDVTVVQLEERKELASAEESELGEEEDLTETVSTRSEVTTDIEEASDTHTSIDLSDSELKTRPDQLAIRSSVKSPEEEKGAKDSKRAENVKYLEENVGKKMYHPVERLSGGVGIGKEVSKKDKETYEADSESREVESKKQNDKHIDRGTSPLEGKALSSPNPIPSPPDSSHLPAPGSRTNQPPPTLELVIGRKEVRTKEASATAESRLTLYGARDVEISIRSQSHISVTTTRREASGRETSEQLSPEVPEEPVGERRDVYIIPPPSSEPTEPQQTELTKEKKREETVIFSGKKSVYRYESLEAAGTPAFESPTTEDSVSHHITDTGISLTRGTTTDTITSPAQRPPGEIFIDDHGVLSDTAVDVGAEEAELTDAGLSPIQADDVGLGMPSTELMFLEEEIVLAHYCDAASSPVEFQHIETTSVALSPLQVETSEASVSTDQIDTRDASVSPIRAEGSSPPAQERVGDEIVRVRRDSGDVRALIRLLEEGAQRMQPVPSKETKKSKDDSIFSTDSETEEIVEKRVPSPKHKIAIDEPIFTKEDTKIKEIITAQQAEEKDTYPHMSQVIETIEKRIATESQQMKPSPLKYITSEVDIEEKVKPSLVEERLTQLVKAEEQVLKKIEEVITFVEESSNRKEFLAYLEQSEETVSEEVRTERKFSKHFGLQEEDIYIKGKQDIPYLDTEQFSDEQSHRTLEEHIEQERQKLLSRSKREIEIEETEQIAKEIAELKQLLPSITMSKKEPQEIKSLTAIEMEEKKKSIEKITDVEREKEPIHYEAEDVTEKKPIVLHEEVIEKEEEIAETLVIAAPGEDTEIEKPAEKEEEILEEEILKEAIIPSDEEIPVKIDKEIEEIAVAEPSPEKEELREKALPIKAEFEPPTKVVEPVTEEKIVPIAETTTIEKEITPEIVEEEVAITEKSPEKERKEEPIQEDTKDRVDVELRAKEIEEAGETETVEKKIPVSIVKEEELEEPTQVKETTTKRKMLLKRNRSFYTKKKISRKREKSPEKEVPTSADKEAIESIEALEKVEKITDVERKEEPIHEEIPVKIEKEIEEIAVAEPSPEKEELIEKALPIKAEFEPPTKVVEPVTEEKIVPIAESTTIEKEITPEIVEEEVAITETTTIEKKDNTRNSRRGSENLQKKRIIRIVENLQEKRETDRLHEEVIGKRGRNSRNISSFEPEPPTKTAPRRHGIEQPAE</sequence>
<organism evidence="2 3">
    <name type="scientific">Diploptera punctata</name>
    <name type="common">Pacific beetle cockroach</name>
    <dbReference type="NCBI Taxonomy" id="6984"/>
    <lineage>
        <taxon>Eukaryota</taxon>
        <taxon>Metazoa</taxon>
        <taxon>Ecdysozoa</taxon>
        <taxon>Arthropoda</taxon>
        <taxon>Hexapoda</taxon>
        <taxon>Insecta</taxon>
        <taxon>Pterygota</taxon>
        <taxon>Neoptera</taxon>
        <taxon>Polyneoptera</taxon>
        <taxon>Dictyoptera</taxon>
        <taxon>Blattodea</taxon>
        <taxon>Blaberoidea</taxon>
        <taxon>Blaberidae</taxon>
        <taxon>Diplopterinae</taxon>
        <taxon>Diploptera</taxon>
    </lineage>
</organism>
<feature type="region of interest" description="Disordered" evidence="1">
    <location>
        <begin position="998"/>
        <end position="1025"/>
    </location>
</feature>
<reference evidence="2" key="1">
    <citation type="journal article" date="2023" name="IScience">
        <title>Live-bearing cockroach genome reveals convergent evolutionary mechanisms linked to viviparity in insects and beyond.</title>
        <authorList>
            <person name="Fouks B."/>
            <person name="Harrison M.C."/>
            <person name="Mikhailova A.A."/>
            <person name="Marchal E."/>
            <person name="English S."/>
            <person name="Carruthers M."/>
            <person name="Jennings E.C."/>
            <person name="Chiamaka E.L."/>
            <person name="Frigard R.A."/>
            <person name="Pippel M."/>
            <person name="Attardo G.M."/>
            <person name="Benoit J.B."/>
            <person name="Bornberg-Bauer E."/>
            <person name="Tobe S.S."/>
        </authorList>
    </citation>
    <scope>NUCLEOTIDE SEQUENCE</scope>
    <source>
        <strain evidence="2">Stay&amp;Tobe</strain>
    </source>
</reference>
<gene>
    <name evidence="2" type="ORF">L9F63_018545</name>
</gene>
<protein>
    <submittedName>
        <fullName evidence="2">Uncharacterized protein</fullName>
    </submittedName>
</protein>
<feature type="compositionally biased region" description="Basic and acidic residues" evidence="1">
    <location>
        <begin position="586"/>
        <end position="595"/>
    </location>
</feature>
<feature type="compositionally biased region" description="Low complexity" evidence="1">
    <location>
        <begin position="117"/>
        <end position="126"/>
    </location>
</feature>
<feature type="compositionally biased region" description="Basic and acidic residues" evidence="1">
    <location>
        <begin position="161"/>
        <end position="176"/>
    </location>
</feature>
<feature type="compositionally biased region" description="Basic and acidic residues" evidence="1">
    <location>
        <begin position="318"/>
        <end position="328"/>
    </location>
</feature>
<feature type="compositionally biased region" description="Basic and acidic residues" evidence="1">
    <location>
        <begin position="1091"/>
        <end position="1103"/>
    </location>
</feature>
<evidence type="ECO:0000313" key="3">
    <source>
        <dbReference type="Proteomes" id="UP001233999"/>
    </source>
</evidence>
<feature type="region of interest" description="Disordered" evidence="1">
    <location>
        <begin position="99"/>
        <end position="176"/>
    </location>
</feature>
<feature type="compositionally biased region" description="Basic and acidic residues" evidence="1">
    <location>
        <begin position="277"/>
        <end position="286"/>
    </location>
</feature>
<dbReference type="EMBL" id="JASPKZ010005716">
    <property type="protein sequence ID" value="KAJ9588080.1"/>
    <property type="molecule type" value="Genomic_DNA"/>
</dbReference>
<accession>A0AAD7ZW97</accession>
<keyword evidence="3" id="KW-1185">Reference proteome</keyword>
<feature type="region of interest" description="Disordered" evidence="1">
    <location>
        <begin position="1084"/>
        <end position="1103"/>
    </location>
</feature>
<feature type="region of interest" description="Disordered" evidence="1">
    <location>
        <begin position="309"/>
        <end position="371"/>
    </location>
</feature>
<feature type="compositionally biased region" description="Basic and acidic residues" evidence="1">
    <location>
        <begin position="1241"/>
        <end position="1254"/>
    </location>
</feature>